<accession>A0A2H0KD43</accession>
<dbReference type="AlphaFoldDB" id="A0A2H0KD43"/>
<feature type="non-terminal residue" evidence="1">
    <location>
        <position position="1"/>
    </location>
</feature>
<gene>
    <name evidence="1" type="ORF">COV91_00235</name>
</gene>
<dbReference type="Proteomes" id="UP000229342">
    <property type="component" value="Unassembled WGS sequence"/>
</dbReference>
<protein>
    <submittedName>
        <fullName evidence="1">Uncharacterized protein</fullName>
    </submittedName>
</protein>
<name>A0A2H0KD43_9BACT</name>
<dbReference type="EMBL" id="PCVG01000006">
    <property type="protein sequence ID" value="PIQ69159.1"/>
    <property type="molecule type" value="Genomic_DNA"/>
</dbReference>
<proteinExistence type="predicted"/>
<organism evidence="1 2">
    <name type="scientific">Candidatus Taylorbacteria bacterium CG11_big_fil_rev_8_21_14_0_20_46_11</name>
    <dbReference type="NCBI Taxonomy" id="1975025"/>
    <lineage>
        <taxon>Bacteria</taxon>
        <taxon>Candidatus Tayloriibacteriota</taxon>
    </lineage>
</organism>
<reference evidence="1 2" key="1">
    <citation type="submission" date="2017-09" db="EMBL/GenBank/DDBJ databases">
        <title>Depth-based differentiation of microbial function through sediment-hosted aquifers and enrichment of novel symbionts in the deep terrestrial subsurface.</title>
        <authorList>
            <person name="Probst A.J."/>
            <person name="Ladd B."/>
            <person name="Jarett J.K."/>
            <person name="Geller-Mcgrath D.E."/>
            <person name="Sieber C.M."/>
            <person name="Emerson J.B."/>
            <person name="Anantharaman K."/>
            <person name="Thomas B.C."/>
            <person name="Malmstrom R."/>
            <person name="Stieglmeier M."/>
            <person name="Klingl A."/>
            <person name="Woyke T."/>
            <person name="Ryan C.M."/>
            <person name="Banfield J.F."/>
        </authorList>
    </citation>
    <scope>NUCLEOTIDE SEQUENCE [LARGE SCALE GENOMIC DNA]</scope>
    <source>
        <strain evidence="1">CG11_big_fil_rev_8_21_14_0_20_46_11</strain>
    </source>
</reference>
<comment type="caution">
    <text evidence="1">The sequence shown here is derived from an EMBL/GenBank/DDBJ whole genome shotgun (WGS) entry which is preliminary data.</text>
</comment>
<sequence>AVALFLPFLKGARPDEPVRTGTCRLRQGGISKFPAFQAPPFPSYAGGFGEASKKGGIRGVDTYT</sequence>
<evidence type="ECO:0000313" key="2">
    <source>
        <dbReference type="Proteomes" id="UP000229342"/>
    </source>
</evidence>
<evidence type="ECO:0000313" key="1">
    <source>
        <dbReference type="EMBL" id="PIQ69159.1"/>
    </source>
</evidence>